<proteinExistence type="predicted"/>
<comment type="caution">
    <text evidence="1">The sequence shown here is derived from an EMBL/GenBank/DDBJ whole genome shotgun (WGS) entry which is preliminary data.</text>
</comment>
<reference evidence="1" key="1">
    <citation type="submission" date="2020-04" db="EMBL/GenBank/DDBJ databases">
        <authorList>
            <person name="Zhang T."/>
        </authorList>
    </citation>
    <scope>NUCLEOTIDE SEQUENCE</scope>
    <source>
        <strain evidence="1">HKST-UBA15</strain>
    </source>
</reference>
<gene>
    <name evidence="1" type="ORF">KC675_05295</name>
</gene>
<sequence length="521" mass="59840">MFADTSEFENIPNQEGLLHTEVIYTSGQIAESLKTLLENREITPTQFGQLEKAVTISERIYTLNPRRDGFRNHAIGHVFPNIGNIIRNRGKIIGIVKDEVAQLKFNPGDMGATQEQRSLYASILLMLGHDWYEDYMGNDSREVFKEEVIKDFGEDIHNIIEILTKPDKGEYSDYDRDRVYYENLTSSNSRLVAIIKLLDRNSNHNDDFGVHDFSKVDNYCADTEQNLINWLRKVVTGPGEIFVDELVETVGSLRDDVADSGALSDATTEIVDRFLSNKRSDGTSWSEHVDRMIKMIKSLGLRKTLGFTLAIKMHDLFDLDGDMVVIDPEIKQELNELLKISQEKTAYSIGIAMGAKRLEGIMTTYLRDVDSSYFMQDGQVRDKLRQLYSPESKVPMTFDQLGEMVNYEPIIATEVMQEMSEWDIESLLVLVLERLDNLENPVMYQQPIAGKRVMMKDALYQWKTAQELLFLHPLLEIGGFRELANIVRGKAYEFLLQDNELGKKAKEEHRIHTNFFGKYKK</sequence>
<name>A0A955L1D8_9BACT</name>
<reference evidence="1" key="2">
    <citation type="journal article" date="2021" name="Microbiome">
        <title>Successional dynamics and alternative stable states in a saline activated sludge microbial community over 9 years.</title>
        <authorList>
            <person name="Wang Y."/>
            <person name="Ye J."/>
            <person name="Ju F."/>
            <person name="Liu L."/>
            <person name="Boyd J.A."/>
            <person name="Deng Y."/>
            <person name="Parks D.H."/>
            <person name="Jiang X."/>
            <person name="Yin X."/>
            <person name="Woodcroft B.J."/>
            <person name="Tyson G.W."/>
            <person name="Hugenholtz P."/>
            <person name="Polz M.F."/>
            <person name="Zhang T."/>
        </authorList>
    </citation>
    <scope>NUCLEOTIDE SEQUENCE</scope>
    <source>
        <strain evidence="1">HKST-UBA15</strain>
    </source>
</reference>
<dbReference type="EMBL" id="JAGQLL010000089">
    <property type="protein sequence ID" value="MCA9380566.1"/>
    <property type="molecule type" value="Genomic_DNA"/>
</dbReference>
<dbReference type="Proteomes" id="UP000745577">
    <property type="component" value="Unassembled WGS sequence"/>
</dbReference>
<protein>
    <submittedName>
        <fullName evidence="1">Uncharacterized protein</fullName>
    </submittedName>
</protein>
<evidence type="ECO:0000313" key="1">
    <source>
        <dbReference type="EMBL" id="MCA9380566.1"/>
    </source>
</evidence>
<organism evidence="1 2">
    <name type="scientific">Candidatus Dojkabacteria bacterium</name>
    <dbReference type="NCBI Taxonomy" id="2099670"/>
    <lineage>
        <taxon>Bacteria</taxon>
        <taxon>Candidatus Dojkabacteria</taxon>
    </lineage>
</organism>
<evidence type="ECO:0000313" key="2">
    <source>
        <dbReference type="Proteomes" id="UP000745577"/>
    </source>
</evidence>
<feature type="non-terminal residue" evidence="1">
    <location>
        <position position="521"/>
    </location>
</feature>
<dbReference type="AlphaFoldDB" id="A0A955L1D8"/>
<accession>A0A955L1D8</accession>
<dbReference type="Gene3D" id="1.10.3210.10">
    <property type="entry name" value="Hypothetical protein af1432"/>
    <property type="match status" value="1"/>
</dbReference>